<protein>
    <submittedName>
        <fullName evidence="1">Uncharacterized protein</fullName>
    </submittedName>
</protein>
<proteinExistence type="predicted"/>
<evidence type="ECO:0000313" key="2">
    <source>
        <dbReference type="Proteomes" id="UP001164746"/>
    </source>
</evidence>
<name>A0ABY7ESZ5_MYAAR</name>
<evidence type="ECO:0000313" key="1">
    <source>
        <dbReference type="EMBL" id="WAR13100.1"/>
    </source>
</evidence>
<dbReference type="Proteomes" id="UP001164746">
    <property type="component" value="Chromosome 8"/>
</dbReference>
<dbReference type="Pfam" id="PF03564">
    <property type="entry name" value="DUF1759"/>
    <property type="match status" value="1"/>
</dbReference>
<dbReference type="EMBL" id="CP111019">
    <property type="protein sequence ID" value="WAR13100.1"/>
    <property type="molecule type" value="Genomic_DNA"/>
</dbReference>
<keyword evidence="2" id="KW-1185">Reference proteome</keyword>
<gene>
    <name evidence="1" type="ORF">MAR_027280</name>
</gene>
<accession>A0ABY7ESZ5</accession>
<organism evidence="1 2">
    <name type="scientific">Mya arenaria</name>
    <name type="common">Soft-shell clam</name>
    <dbReference type="NCBI Taxonomy" id="6604"/>
    <lineage>
        <taxon>Eukaryota</taxon>
        <taxon>Metazoa</taxon>
        <taxon>Spiralia</taxon>
        <taxon>Lophotrochozoa</taxon>
        <taxon>Mollusca</taxon>
        <taxon>Bivalvia</taxon>
        <taxon>Autobranchia</taxon>
        <taxon>Heteroconchia</taxon>
        <taxon>Euheterodonta</taxon>
        <taxon>Imparidentia</taxon>
        <taxon>Neoheterodontei</taxon>
        <taxon>Myida</taxon>
        <taxon>Myoidea</taxon>
        <taxon>Myidae</taxon>
        <taxon>Mya</taxon>
    </lineage>
</organism>
<dbReference type="InterPro" id="IPR005312">
    <property type="entry name" value="DUF1759"/>
</dbReference>
<sequence length="171" mass="19549">MKQRYGQSHKAIDIYMQSIIDLPAPDNCVSSIRNFHDKMETHIRGLQLLGKCQDTYDDMLAPLIFRKLPPGNPRSLTREQGNSQWELQKLRHAIYRCRQCNGKHHTSICEKTATATSTGTVTYNDQSPYCKQLNVYLAFLVESAQVRRFAENSSNESELGIVCDRCQHIDG</sequence>
<reference evidence="1" key="1">
    <citation type="submission" date="2022-11" db="EMBL/GenBank/DDBJ databases">
        <title>Centuries of genome instability and evolution in soft-shell clam transmissible cancer (bioRxiv).</title>
        <authorList>
            <person name="Hart S.F.M."/>
            <person name="Yonemitsu M.A."/>
            <person name="Giersch R.M."/>
            <person name="Beal B.F."/>
            <person name="Arriagada G."/>
            <person name="Davis B.W."/>
            <person name="Ostrander E.A."/>
            <person name="Goff S.P."/>
            <person name="Metzger M.J."/>
        </authorList>
    </citation>
    <scope>NUCLEOTIDE SEQUENCE</scope>
    <source>
        <strain evidence="1">MELC-2E11</strain>
        <tissue evidence="1">Siphon/mantle</tissue>
    </source>
</reference>